<feature type="region of interest" description="Disordered" evidence="7">
    <location>
        <begin position="1"/>
        <end position="35"/>
    </location>
</feature>
<keyword evidence="5" id="KW-0539">Nucleus</keyword>
<keyword evidence="2" id="KW-0805">Transcription regulation</keyword>
<dbReference type="GO" id="GO:0000976">
    <property type="term" value="F:transcription cis-regulatory region binding"/>
    <property type="evidence" value="ECO:0007669"/>
    <property type="project" value="TreeGrafter"/>
</dbReference>
<evidence type="ECO:0008006" key="10">
    <source>
        <dbReference type="Google" id="ProtNLM"/>
    </source>
</evidence>
<dbReference type="EMBL" id="JAAGAX010000006">
    <property type="protein sequence ID" value="KAF2309775.1"/>
    <property type="molecule type" value="Genomic_DNA"/>
</dbReference>
<dbReference type="AlphaFoldDB" id="A0A6A6MBA2"/>
<dbReference type="InterPro" id="IPR045314">
    <property type="entry name" value="bZIP_plant_GBF1"/>
</dbReference>
<dbReference type="PANTHER" id="PTHR45764:SF31">
    <property type="entry name" value="BASIC LEUCINE ZIPPER 1"/>
    <property type="match status" value="1"/>
</dbReference>
<keyword evidence="9" id="KW-1185">Reference proteome</keyword>
<dbReference type="CDD" id="cd14702">
    <property type="entry name" value="bZIP_plant_GBF1"/>
    <property type="match status" value="1"/>
</dbReference>
<dbReference type="GO" id="GO:0005634">
    <property type="term" value="C:nucleus"/>
    <property type="evidence" value="ECO:0007669"/>
    <property type="project" value="UniProtKB-SubCell"/>
</dbReference>
<reference evidence="8 9" key="1">
    <citation type="journal article" date="2020" name="Mol. Plant">
        <title>The Chromosome-Based Rubber Tree Genome Provides New Insights into Spurge Genome Evolution and Rubber Biosynthesis.</title>
        <authorList>
            <person name="Liu J."/>
            <person name="Shi C."/>
            <person name="Shi C.C."/>
            <person name="Li W."/>
            <person name="Zhang Q.J."/>
            <person name="Zhang Y."/>
            <person name="Li K."/>
            <person name="Lu H.F."/>
            <person name="Shi C."/>
            <person name="Zhu S.T."/>
            <person name="Xiao Z.Y."/>
            <person name="Nan H."/>
            <person name="Yue Y."/>
            <person name="Zhu X.G."/>
            <person name="Wu Y."/>
            <person name="Hong X.N."/>
            <person name="Fan G.Y."/>
            <person name="Tong Y."/>
            <person name="Zhang D."/>
            <person name="Mao C.L."/>
            <person name="Liu Y.L."/>
            <person name="Hao S.J."/>
            <person name="Liu W.Q."/>
            <person name="Lv M.Q."/>
            <person name="Zhang H.B."/>
            <person name="Liu Y."/>
            <person name="Hu-Tang G.R."/>
            <person name="Wang J.P."/>
            <person name="Wang J.H."/>
            <person name="Sun Y.H."/>
            <person name="Ni S.B."/>
            <person name="Chen W.B."/>
            <person name="Zhang X.C."/>
            <person name="Jiao Y.N."/>
            <person name="Eichler E.E."/>
            <person name="Li G.H."/>
            <person name="Liu X."/>
            <person name="Gao L.Z."/>
        </authorList>
    </citation>
    <scope>NUCLEOTIDE SEQUENCE [LARGE SCALE GENOMIC DNA]</scope>
    <source>
        <strain evidence="9">cv. GT1</strain>
        <tissue evidence="8">Leaf</tissue>
    </source>
</reference>
<keyword evidence="6" id="KW-0175">Coiled coil</keyword>
<keyword evidence="3" id="KW-0238">DNA-binding</keyword>
<evidence type="ECO:0000256" key="1">
    <source>
        <dbReference type="ARBA" id="ARBA00004123"/>
    </source>
</evidence>
<comment type="subcellular location">
    <subcellularLocation>
        <location evidence="1">Nucleus</location>
    </subcellularLocation>
</comment>
<evidence type="ECO:0000256" key="4">
    <source>
        <dbReference type="ARBA" id="ARBA00023163"/>
    </source>
</evidence>
<sequence length="118" mass="13992">MLSTEKKSSNSEVDASNASIDEKKRKRMISKRESARLSRIRRQKKMEDLINEKAELERKLHENNEKYTAKWHFLFALESENKVLGTEVMGLKQYLKYLHQILVNYKETESNNYPEKAV</sequence>
<protein>
    <recommendedName>
        <fullName evidence="10">BZIP domain-containing protein</fullName>
    </recommendedName>
</protein>
<gene>
    <name evidence="8" type="ORF">GH714_005042</name>
</gene>
<organism evidence="8 9">
    <name type="scientific">Hevea brasiliensis</name>
    <name type="common">Para rubber tree</name>
    <name type="synonym">Siphonia brasiliensis</name>
    <dbReference type="NCBI Taxonomy" id="3981"/>
    <lineage>
        <taxon>Eukaryota</taxon>
        <taxon>Viridiplantae</taxon>
        <taxon>Streptophyta</taxon>
        <taxon>Embryophyta</taxon>
        <taxon>Tracheophyta</taxon>
        <taxon>Spermatophyta</taxon>
        <taxon>Magnoliopsida</taxon>
        <taxon>eudicotyledons</taxon>
        <taxon>Gunneridae</taxon>
        <taxon>Pentapetalae</taxon>
        <taxon>rosids</taxon>
        <taxon>fabids</taxon>
        <taxon>Malpighiales</taxon>
        <taxon>Euphorbiaceae</taxon>
        <taxon>Crotonoideae</taxon>
        <taxon>Micrandreae</taxon>
        <taxon>Hevea</taxon>
    </lineage>
</organism>
<name>A0A6A6MBA2_HEVBR</name>
<feature type="compositionally biased region" description="Polar residues" evidence="7">
    <location>
        <begin position="10"/>
        <end position="19"/>
    </location>
</feature>
<dbReference type="Proteomes" id="UP000467840">
    <property type="component" value="Chromosome 14"/>
</dbReference>
<evidence type="ECO:0000256" key="5">
    <source>
        <dbReference type="ARBA" id="ARBA00023242"/>
    </source>
</evidence>
<evidence type="ECO:0000256" key="2">
    <source>
        <dbReference type="ARBA" id="ARBA00023015"/>
    </source>
</evidence>
<evidence type="ECO:0000256" key="7">
    <source>
        <dbReference type="SAM" id="MobiDB-lite"/>
    </source>
</evidence>
<keyword evidence="4" id="KW-0804">Transcription</keyword>
<evidence type="ECO:0000313" key="9">
    <source>
        <dbReference type="Proteomes" id="UP000467840"/>
    </source>
</evidence>
<evidence type="ECO:0000313" key="8">
    <source>
        <dbReference type="EMBL" id="KAF2309775.1"/>
    </source>
</evidence>
<comment type="caution">
    <text evidence="8">The sequence shown here is derived from an EMBL/GenBank/DDBJ whole genome shotgun (WGS) entry which is preliminary data.</text>
</comment>
<dbReference type="GO" id="GO:0045893">
    <property type="term" value="P:positive regulation of DNA-templated transcription"/>
    <property type="evidence" value="ECO:0007669"/>
    <property type="project" value="TreeGrafter"/>
</dbReference>
<evidence type="ECO:0000256" key="6">
    <source>
        <dbReference type="SAM" id="Coils"/>
    </source>
</evidence>
<evidence type="ECO:0000256" key="3">
    <source>
        <dbReference type="ARBA" id="ARBA00023125"/>
    </source>
</evidence>
<accession>A0A6A6MBA2</accession>
<feature type="coiled-coil region" evidence="6">
    <location>
        <begin position="39"/>
        <end position="66"/>
    </location>
</feature>
<dbReference type="PANTHER" id="PTHR45764">
    <property type="entry name" value="BZIP TRANSCRIPTION FACTOR 44"/>
    <property type="match status" value="1"/>
</dbReference>
<proteinExistence type="predicted"/>
<dbReference type="GO" id="GO:0003700">
    <property type="term" value="F:DNA-binding transcription factor activity"/>
    <property type="evidence" value="ECO:0007669"/>
    <property type="project" value="InterPro"/>
</dbReference>